<comment type="similarity">
    <text evidence="1 6">Belongs to the glycosyl hydrolase 43 family.</text>
</comment>
<dbReference type="GO" id="GO:0004553">
    <property type="term" value="F:hydrolase activity, hydrolyzing O-glycosyl compounds"/>
    <property type="evidence" value="ECO:0007669"/>
    <property type="project" value="InterPro"/>
</dbReference>
<dbReference type="PANTHER" id="PTHR42812">
    <property type="entry name" value="BETA-XYLOSIDASE"/>
    <property type="match status" value="1"/>
</dbReference>
<dbReference type="RefSeq" id="WP_093378107.1">
    <property type="nucleotide sequence ID" value="NZ_BNAN01000003.1"/>
</dbReference>
<keyword evidence="2 6" id="KW-0378">Hydrolase</keyword>
<dbReference type="Proteomes" id="UP000198520">
    <property type="component" value="Unassembled WGS sequence"/>
</dbReference>
<dbReference type="PROSITE" id="PS51257">
    <property type="entry name" value="PROKAR_LIPOPROTEIN"/>
    <property type="match status" value="1"/>
</dbReference>
<evidence type="ECO:0000256" key="2">
    <source>
        <dbReference type="ARBA" id="ARBA00022801"/>
    </source>
</evidence>
<evidence type="ECO:0000256" key="7">
    <source>
        <dbReference type="SAM" id="MobiDB-lite"/>
    </source>
</evidence>
<reference evidence="10" key="1">
    <citation type="submission" date="2016-10" db="EMBL/GenBank/DDBJ databases">
        <authorList>
            <person name="Varghese N."/>
            <person name="Submissions S."/>
        </authorList>
    </citation>
    <scope>NUCLEOTIDE SEQUENCE [LARGE SCALE GENOMIC DNA]</scope>
    <source>
        <strain evidence="10">DSM 19083</strain>
    </source>
</reference>
<dbReference type="OrthoDB" id="9801455at2"/>
<organism evidence="9 10">
    <name type="scientific">Flavimobilis marinus</name>
    <dbReference type="NCBI Taxonomy" id="285351"/>
    <lineage>
        <taxon>Bacteria</taxon>
        <taxon>Bacillati</taxon>
        <taxon>Actinomycetota</taxon>
        <taxon>Actinomycetes</taxon>
        <taxon>Micrococcales</taxon>
        <taxon>Jonesiaceae</taxon>
        <taxon>Flavimobilis</taxon>
    </lineage>
</organism>
<keyword evidence="8" id="KW-0732">Signal</keyword>
<dbReference type="SUPFAM" id="SSF75005">
    <property type="entry name" value="Arabinanase/levansucrase/invertase"/>
    <property type="match status" value="1"/>
</dbReference>
<dbReference type="Gene3D" id="2.115.10.20">
    <property type="entry name" value="Glycosyl hydrolase domain, family 43"/>
    <property type="match status" value="1"/>
</dbReference>
<dbReference type="AlphaFoldDB" id="A0A1I2GYI8"/>
<dbReference type="EMBL" id="FONZ01000003">
    <property type="protein sequence ID" value="SFF21656.1"/>
    <property type="molecule type" value="Genomic_DNA"/>
</dbReference>
<dbReference type="GO" id="GO:0005975">
    <property type="term" value="P:carbohydrate metabolic process"/>
    <property type="evidence" value="ECO:0007669"/>
    <property type="project" value="InterPro"/>
</dbReference>
<evidence type="ECO:0000256" key="1">
    <source>
        <dbReference type="ARBA" id="ARBA00009865"/>
    </source>
</evidence>
<evidence type="ECO:0000256" key="6">
    <source>
        <dbReference type="RuleBase" id="RU361187"/>
    </source>
</evidence>
<keyword evidence="10" id="KW-1185">Reference proteome</keyword>
<feature type="chain" id="PRO_5011475588" evidence="8">
    <location>
        <begin position="27"/>
        <end position="333"/>
    </location>
</feature>
<evidence type="ECO:0000256" key="4">
    <source>
        <dbReference type="PIRSR" id="PIRSR606710-1"/>
    </source>
</evidence>
<feature type="active site" description="Proton acceptor" evidence="4">
    <location>
        <position position="56"/>
    </location>
</feature>
<gene>
    <name evidence="9" type="ORF">SAMN04488035_2025</name>
</gene>
<dbReference type="STRING" id="285351.SAMN04488035_2025"/>
<dbReference type="PANTHER" id="PTHR42812:SF5">
    <property type="entry name" value="ENDO-ARABINASE"/>
    <property type="match status" value="1"/>
</dbReference>
<feature type="compositionally biased region" description="Low complexity" evidence="7">
    <location>
        <begin position="20"/>
        <end position="48"/>
    </location>
</feature>
<accession>A0A1I2GYI8</accession>
<keyword evidence="3 6" id="KW-0326">Glycosidase</keyword>
<evidence type="ECO:0000313" key="9">
    <source>
        <dbReference type="EMBL" id="SFF21656.1"/>
    </source>
</evidence>
<feature type="site" description="Important for catalytic activity, responsible for pKa modulation of the active site Glu and correct orientation of both the proton donor and substrate" evidence="5">
    <location>
        <position position="168"/>
    </location>
</feature>
<evidence type="ECO:0000256" key="3">
    <source>
        <dbReference type="ARBA" id="ARBA00023295"/>
    </source>
</evidence>
<sequence>MRRTPVAILALAVALGACSSSEPTTAPTTAGTSEAPAPTGASAADANPVIADDFPDPDVLEVDGVYYAYATNSGMANVQVARSEDLRTWERLDDALPVLPTWVIPGKTWAPEVTQLGPEQFVLYFTATSFDPALQCLGVATSSSPEGPFAVVGDEMLVCPRDEGGAIDAATFQADDGTWHLLWKNDGNCCGFDTWLQMAPLTADGTALAGPVTKLIQQDQPWEGNLVEAPTLVERDGVFTLLYSANDYGGDQYVMGAATATDLLGPYTKHPDPALSTDSSDGAYIGPGGQDVVVGPDGTDHLVFHSWYAEDTYRGMNVVPLEWDDGVPVPVLD</sequence>
<feature type="active site" description="Proton donor" evidence="4">
    <location>
        <position position="228"/>
    </location>
</feature>
<dbReference type="Pfam" id="PF04616">
    <property type="entry name" value="Glyco_hydro_43"/>
    <property type="match status" value="1"/>
</dbReference>
<dbReference type="InterPro" id="IPR006710">
    <property type="entry name" value="Glyco_hydro_43"/>
</dbReference>
<dbReference type="InterPro" id="IPR051795">
    <property type="entry name" value="Glycosyl_Hydrlase_43"/>
</dbReference>
<evidence type="ECO:0000313" key="10">
    <source>
        <dbReference type="Proteomes" id="UP000198520"/>
    </source>
</evidence>
<proteinExistence type="inferred from homology"/>
<evidence type="ECO:0000256" key="5">
    <source>
        <dbReference type="PIRSR" id="PIRSR606710-2"/>
    </source>
</evidence>
<feature type="region of interest" description="Disordered" evidence="7">
    <location>
        <begin position="20"/>
        <end position="50"/>
    </location>
</feature>
<dbReference type="CDD" id="cd08999">
    <property type="entry name" value="GH43_ABN-like"/>
    <property type="match status" value="1"/>
</dbReference>
<evidence type="ECO:0000256" key="8">
    <source>
        <dbReference type="SAM" id="SignalP"/>
    </source>
</evidence>
<feature type="signal peptide" evidence="8">
    <location>
        <begin position="1"/>
        <end position="26"/>
    </location>
</feature>
<name>A0A1I2GYI8_9MICO</name>
<dbReference type="InterPro" id="IPR023296">
    <property type="entry name" value="Glyco_hydro_beta-prop_sf"/>
</dbReference>
<protein>
    <submittedName>
        <fullName evidence="9">Glycosyl hydrolases family 43</fullName>
    </submittedName>
</protein>